<dbReference type="HOGENOM" id="CLU_024199_1_2_1"/>
<protein>
    <submittedName>
        <fullName evidence="2">Uncharacterized protein</fullName>
    </submittedName>
</protein>
<dbReference type="InterPro" id="IPR032675">
    <property type="entry name" value="LRR_dom_sf"/>
</dbReference>
<dbReference type="EMBL" id="KL198022">
    <property type="protein sequence ID" value="KDQ18129.1"/>
    <property type="molecule type" value="Genomic_DNA"/>
</dbReference>
<dbReference type="InterPro" id="IPR036047">
    <property type="entry name" value="F-box-like_dom_sf"/>
</dbReference>
<feature type="region of interest" description="Disordered" evidence="1">
    <location>
        <begin position="502"/>
        <end position="524"/>
    </location>
</feature>
<evidence type="ECO:0000313" key="2">
    <source>
        <dbReference type="EMBL" id="KDQ18129.1"/>
    </source>
</evidence>
<evidence type="ECO:0000256" key="1">
    <source>
        <dbReference type="SAM" id="MobiDB-lite"/>
    </source>
</evidence>
<dbReference type="SUPFAM" id="SSF81383">
    <property type="entry name" value="F-box domain"/>
    <property type="match status" value="1"/>
</dbReference>
<dbReference type="Gene3D" id="1.20.1280.50">
    <property type="match status" value="1"/>
</dbReference>
<gene>
    <name evidence="2" type="ORF">BOTBODRAFT_63838</name>
</gene>
<name>A0A067MRA5_BOTB1</name>
<dbReference type="STRING" id="930990.A0A067MRA5"/>
<dbReference type="Gene3D" id="3.80.10.10">
    <property type="entry name" value="Ribonuclease Inhibitor"/>
    <property type="match status" value="1"/>
</dbReference>
<proteinExistence type="predicted"/>
<evidence type="ECO:0000313" key="3">
    <source>
        <dbReference type="Proteomes" id="UP000027195"/>
    </source>
</evidence>
<reference evidence="3" key="1">
    <citation type="journal article" date="2014" name="Proc. Natl. Acad. Sci. U.S.A.">
        <title>Extensive sampling of basidiomycete genomes demonstrates inadequacy of the white-rot/brown-rot paradigm for wood decay fungi.</title>
        <authorList>
            <person name="Riley R."/>
            <person name="Salamov A.A."/>
            <person name="Brown D.W."/>
            <person name="Nagy L.G."/>
            <person name="Floudas D."/>
            <person name="Held B.W."/>
            <person name="Levasseur A."/>
            <person name="Lombard V."/>
            <person name="Morin E."/>
            <person name="Otillar R."/>
            <person name="Lindquist E.A."/>
            <person name="Sun H."/>
            <person name="LaButti K.M."/>
            <person name="Schmutz J."/>
            <person name="Jabbour D."/>
            <person name="Luo H."/>
            <person name="Baker S.E."/>
            <person name="Pisabarro A.G."/>
            <person name="Walton J.D."/>
            <person name="Blanchette R.A."/>
            <person name="Henrissat B."/>
            <person name="Martin F."/>
            <person name="Cullen D."/>
            <person name="Hibbett D.S."/>
            <person name="Grigoriev I.V."/>
        </authorList>
    </citation>
    <scope>NUCLEOTIDE SEQUENCE [LARGE SCALE GENOMIC DNA]</scope>
    <source>
        <strain evidence="3">FD-172 SS1</strain>
    </source>
</reference>
<keyword evidence="3" id="KW-1185">Reference proteome</keyword>
<accession>A0A067MRA5</accession>
<dbReference type="OrthoDB" id="3139399at2759"/>
<dbReference type="AlphaFoldDB" id="A0A067MRA5"/>
<dbReference type="Proteomes" id="UP000027195">
    <property type="component" value="Unassembled WGS sequence"/>
</dbReference>
<dbReference type="SUPFAM" id="SSF52047">
    <property type="entry name" value="RNI-like"/>
    <property type="match status" value="1"/>
</dbReference>
<organism evidence="2 3">
    <name type="scientific">Botryobasidium botryosum (strain FD-172 SS1)</name>
    <dbReference type="NCBI Taxonomy" id="930990"/>
    <lineage>
        <taxon>Eukaryota</taxon>
        <taxon>Fungi</taxon>
        <taxon>Dikarya</taxon>
        <taxon>Basidiomycota</taxon>
        <taxon>Agaricomycotina</taxon>
        <taxon>Agaricomycetes</taxon>
        <taxon>Cantharellales</taxon>
        <taxon>Botryobasidiaceae</taxon>
        <taxon>Botryobasidium</taxon>
    </lineage>
</organism>
<dbReference type="InParanoid" id="A0A067MRA5"/>
<sequence length="524" mass="59413">MDISETPSIIMAAELDGERCIDFLPNEILAIIFEYTCSLGRHDADDWKSPLHIAAVSKRWRAIALNTPRCWTSITSIRTAEIYLPRTKQQPLEIKRGLRTEESFPHFLLLVAPYSDQWQSVDFDLEIELNPSWARGLTSCRATKLKSLKISYWSPLSPPKCDSDWFCGSTPCLEQVELHYIFIPFTSSIYSGLTRLRLSSIQFDIDICPFPARAFLLALAKCPELEELHLKNLSWDALEFTGSISPTQTLIHMPRLRVVVLDQVVQCMTRPILEYVQFSTPTQLKLSCDRAGSWGEQEVELHDFYPRIPNLDLIRRFQIRMRRWCNLNGWGPNGNELLKIEYPGMSGWEVVDEGVSARLFKNLLQYYPTPSVTELCLDLWEYPGAADTAQAMSFINSLPLLTDITLVNAPRAFLDTLLIYTNDPVSPPLRHLRLVGDRHTAWEKLVVLVHSRVQYTRDAPGDGTGSRLQSLALVGCTDLDIVALAALRGIIEVHIHGPLNSPPEREDLIGSIPPPSRDPIERPL</sequence>